<dbReference type="RefSeq" id="XP_003072238.1">
    <property type="nucleotide sequence ID" value="XM_003072192.1"/>
</dbReference>
<dbReference type="Proteomes" id="UP000002313">
    <property type="component" value="Chromosome I"/>
</dbReference>
<dbReference type="AlphaFoldDB" id="E0S593"/>
<proteinExistence type="predicted"/>
<organism evidence="2 3">
    <name type="scientific">Encephalitozoon intestinalis (strain ATCC 50506)</name>
    <name type="common">Microsporidian parasite</name>
    <name type="synonym">Septata intestinalis</name>
    <dbReference type="NCBI Taxonomy" id="876142"/>
    <lineage>
        <taxon>Eukaryota</taxon>
        <taxon>Fungi</taxon>
        <taxon>Fungi incertae sedis</taxon>
        <taxon>Microsporidia</taxon>
        <taxon>Unikaryonidae</taxon>
        <taxon>Encephalitozoon</taxon>
    </lineage>
</organism>
<name>E0S593_ENCIT</name>
<dbReference type="HOGENOM" id="CLU_625597_0_0_1"/>
<evidence type="ECO:0000313" key="2">
    <source>
        <dbReference type="EMBL" id="ADM10878.1"/>
    </source>
</evidence>
<evidence type="ECO:0000256" key="1">
    <source>
        <dbReference type="SAM" id="MobiDB-lite"/>
    </source>
</evidence>
<feature type="region of interest" description="Disordered" evidence="1">
    <location>
        <begin position="283"/>
        <end position="305"/>
    </location>
</feature>
<reference evidence="2 3" key="1">
    <citation type="journal article" date="2010" name="Nat. Commun.">
        <title>The complete sequence of the smallest known nuclear genome from the microsporidian Encephalitozoon intestinalis.</title>
        <authorList>
            <person name="Corradi N."/>
            <person name="Pombert J.-F."/>
            <person name="Farinelli L."/>
            <person name="Didier E.S."/>
            <person name="Keeling P.J."/>
        </authorList>
    </citation>
    <scope>NUCLEOTIDE SEQUENCE [LARGE SCALE GENOMIC DNA]</scope>
    <source>
        <strain evidence="2 3">ATCC 50506</strain>
    </source>
</reference>
<evidence type="ECO:0000313" key="3">
    <source>
        <dbReference type="Proteomes" id="UP000002313"/>
    </source>
</evidence>
<accession>E0S593</accession>
<protein>
    <submittedName>
        <fullName evidence="2">Uncharacterized protein</fullName>
    </submittedName>
</protein>
<dbReference type="VEuPathDB" id="MicrosporidiaDB:Eint_010140"/>
<keyword evidence="3" id="KW-1185">Reference proteome</keyword>
<reference evidence="2 3" key="2">
    <citation type="journal article" date="2012" name="Proc. Natl. Acad. Sci. U.S.A.">
        <title>Gain and loss of multiple functionally related, horizontally transferred genes in the reduced genomes of two microsporidian parasites.</title>
        <authorList>
            <person name="Pombert J.-F."/>
            <person name="Selman M."/>
            <person name="Burki F."/>
            <person name="Bardell F.T."/>
            <person name="Farinelli L."/>
            <person name="Solter L.F."/>
            <person name="Whitman D.W."/>
            <person name="Weiss L.M."/>
            <person name="Corradi N."/>
            <person name="Keeling P.J."/>
        </authorList>
    </citation>
    <scope>NUCLEOTIDE SEQUENCE [LARGE SCALE GENOMIC DNA]</scope>
    <source>
        <strain evidence="2 3">ATCC 50506</strain>
    </source>
</reference>
<sequence length="440" mass="50428">MLPNEIDPYEFKFFIKDMLPLSETYTLFRSSKLLKAKETIKAISKTNQGLIVLIHKPEETIVYTPENKVTYFTRRKGRVAPKNAVIRFLRAKMIDFVILKFKTFYCCLSRWDKDVCSFCIVACIGKKATERALLNPSEILGDVEESPLMVEKGMFKFKDLNLFKEEGKESEDHSFEAIHSLTSGINSSTSEVKVNPIDLIREDCLEYVSKVSLEGTNALSNQKKEEQNCLIEIESENAKNSGNTHSKPYKEVRNDEEGLIDYIISKITKLVCEDINTGCLQEETEKDKQSQIIEEEEESDCSSKNYGYDVEGSNSLGYIGASGGKESKKEDGTLSHEGSSKYESTIKFGVIEQGQLKCIQKNIGLLSMAKFDRLETFITGMMDHLKKANINYVEVCSEIDFFIVKKRDCTYLYIRDLIHRKERKFMERFDRMFEKLGAKT</sequence>
<dbReference type="OrthoDB" id="2191239at2759"/>
<dbReference type="GeneID" id="9698655"/>
<dbReference type="EMBL" id="CP001942">
    <property type="protein sequence ID" value="ADM10878.1"/>
    <property type="molecule type" value="Genomic_DNA"/>
</dbReference>
<dbReference type="KEGG" id="ein:Eint_010140"/>
<gene>
    <name evidence="2" type="ORF">Eint_010140</name>
</gene>